<evidence type="ECO:0000313" key="6">
    <source>
        <dbReference type="Proteomes" id="UP000780801"/>
    </source>
</evidence>
<dbReference type="EMBL" id="JAABOA010000356">
    <property type="protein sequence ID" value="KAF9584677.1"/>
    <property type="molecule type" value="Genomic_DNA"/>
</dbReference>
<keyword evidence="2" id="KW-1133">Transmembrane helix</keyword>
<sequence>MLSSQLATRVACLALFFIAITYLPGAYAANPVSFCKCICGQTKKITVLPRDAHYPIFGGSSKACNDCTKQFCLDNSPEICKGVGTGDGDELVTNCFERDSYKDQFIVYIFLIVTLSLLGYAGLKPLAKRLWQRHNQRSYTQMPMTFSSRFANREQNQYSSTEMQSRVGRLRTSATRFHILGPGGIGSLFAYYFYQHKIPFTFFQRKAPTAEESALRKSASHSPTTLKYMNLTALDKVSVEPQPVHGIQWEPLYPIIDKELFRSDPVYNQLSRSPIHHLVIATKTFQTVGAISKIRHRLRPWTTIVLLQNGMGVREEISQKSGNTVIHTGRGNVYIAPVYDPSTETSTSPQGSSSLRSLLQRPEDGSLYPELVTPSKKIMSTPYPLGMHSRFSAPFSKDPFSSFYQPLSSTEELVALKTRSLYETLASFQLLSEDMDLK</sequence>
<dbReference type="OrthoDB" id="2142503at2759"/>
<feature type="region of interest" description="Disordered" evidence="1">
    <location>
        <begin position="339"/>
        <end position="359"/>
    </location>
</feature>
<evidence type="ECO:0000256" key="2">
    <source>
        <dbReference type="SAM" id="Phobius"/>
    </source>
</evidence>
<comment type="caution">
    <text evidence="5">The sequence shown here is derived from an EMBL/GenBank/DDBJ whole genome shotgun (WGS) entry which is preliminary data.</text>
</comment>
<reference evidence="5" key="1">
    <citation type="journal article" date="2020" name="Fungal Divers.">
        <title>Resolving the Mortierellaceae phylogeny through synthesis of multi-gene phylogenetics and phylogenomics.</title>
        <authorList>
            <person name="Vandepol N."/>
            <person name="Liber J."/>
            <person name="Desiro A."/>
            <person name="Na H."/>
            <person name="Kennedy M."/>
            <person name="Barry K."/>
            <person name="Grigoriev I.V."/>
            <person name="Miller A.N."/>
            <person name="O'Donnell K."/>
            <person name="Stajich J.E."/>
            <person name="Bonito G."/>
        </authorList>
    </citation>
    <scope>NUCLEOTIDE SEQUENCE</scope>
    <source>
        <strain evidence="5">KOD1015</strain>
    </source>
</reference>
<protein>
    <recommendedName>
        <fullName evidence="4">Ketopantoate reductase N-terminal domain-containing protein</fullName>
    </recommendedName>
</protein>
<proteinExistence type="predicted"/>
<keyword evidence="6" id="KW-1185">Reference proteome</keyword>
<feature type="compositionally biased region" description="Low complexity" evidence="1">
    <location>
        <begin position="341"/>
        <end position="359"/>
    </location>
</feature>
<dbReference type="Pfam" id="PF02558">
    <property type="entry name" value="ApbA"/>
    <property type="match status" value="1"/>
</dbReference>
<feature type="non-terminal residue" evidence="5">
    <location>
        <position position="438"/>
    </location>
</feature>
<feature type="transmembrane region" description="Helical" evidence="2">
    <location>
        <begin position="105"/>
        <end position="123"/>
    </location>
</feature>
<dbReference type="Gene3D" id="3.40.50.720">
    <property type="entry name" value="NAD(P)-binding Rossmann-like Domain"/>
    <property type="match status" value="1"/>
</dbReference>
<dbReference type="AlphaFoldDB" id="A0A9P6FZG7"/>
<feature type="transmembrane region" description="Helical" evidence="2">
    <location>
        <begin position="177"/>
        <end position="194"/>
    </location>
</feature>
<gene>
    <name evidence="5" type="ORF">BGW38_005617</name>
</gene>
<dbReference type="SUPFAM" id="SSF51735">
    <property type="entry name" value="NAD(P)-binding Rossmann-fold domains"/>
    <property type="match status" value="1"/>
</dbReference>
<keyword evidence="3" id="KW-0732">Signal</keyword>
<feature type="chain" id="PRO_5040465169" description="Ketopantoate reductase N-terminal domain-containing protein" evidence="3">
    <location>
        <begin position="29"/>
        <end position="438"/>
    </location>
</feature>
<dbReference type="Proteomes" id="UP000780801">
    <property type="component" value="Unassembled WGS sequence"/>
</dbReference>
<evidence type="ECO:0000313" key="5">
    <source>
        <dbReference type="EMBL" id="KAF9584677.1"/>
    </source>
</evidence>
<dbReference type="PANTHER" id="PTHR36854">
    <property type="entry name" value="CHROMOSOME 9, WHOLE GENOME SHOTGUN SEQUENCE"/>
    <property type="match status" value="1"/>
</dbReference>
<dbReference type="InterPro" id="IPR013332">
    <property type="entry name" value="KPR_N"/>
</dbReference>
<accession>A0A9P6FZG7</accession>
<feature type="signal peptide" evidence="3">
    <location>
        <begin position="1"/>
        <end position="28"/>
    </location>
</feature>
<evidence type="ECO:0000256" key="3">
    <source>
        <dbReference type="SAM" id="SignalP"/>
    </source>
</evidence>
<organism evidence="5 6">
    <name type="scientific">Lunasporangiospora selenospora</name>
    <dbReference type="NCBI Taxonomy" id="979761"/>
    <lineage>
        <taxon>Eukaryota</taxon>
        <taxon>Fungi</taxon>
        <taxon>Fungi incertae sedis</taxon>
        <taxon>Mucoromycota</taxon>
        <taxon>Mortierellomycotina</taxon>
        <taxon>Mortierellomycetes</taxon>
        <taxon>Mortierellales</taxon>
        <taxon>Mortierellaceae</taxon>
        <taxon>Lunasporangiospora</taxon>
    </lineage>
</organism>
<evidence type="ECO:0000259" key="4">
    <source>
        <dbReference type="Pfam" id="PF02558"/>
    </source>
</evidence>
<keyword evidence="2" id="KW-0472">Membrane</keyword>
<dbReference type="PANTHER" id="PTHR36854:SF1">
    <property type="entry name" value="TRANSMEMBRANE PROTEIN"/>
    <property type="match status" value="1"/>
</dbReference>
<dbReference type="InterPro" id="IPR036291">
    <property type="entry name" value="NAD(P)-bd_dom_sf"/>
</dbReference>
<name>A0A9P6FZG7_9FUNG</name>
<keyword evidence="2" id="KW-0812">Transmembrane</keyword>
<evidence type="ECO:0000256" key="1">
    <source>
        <dbReference type="SAM" id="MobiDB-lite"/>
    </source>
</evidence>
<feature type="domain" description="Ketopantoate reductase N-terminal" evidence="4">
    <location>
        <begin position="177"/>
        <end position="325"/>
    </location>
</feature>